<evidence type="ECO:0000313" key="2">
    <source>
        <dbReference type="Proteomes" id="UP000799770"/>
    </source>
</evidence>
<dbReference type="AlphaFoldDB" id="A0A6A5YHI3"/>
<reference evidence="1" key="1">
    <citation type="journal article" date="2020" name="Stud. Mycol.">
        <title>101 Dothideomycetes genomes: a test case for predicting lifestyles and emergence of pathogens.</title>
        <authorList>
            <person name="Haridas S."/>
            <person name="Albert R."/>
            <person name="Binder M."/>
            <person name="Bloem J."/>
            <person name="Labutti K."/>
            <person name="Salamov A."/>
            <person name="Andreopoulos B."/>
            <person name="Baker S."/>
            <person name="Barry K."/>
            <person name="Bills G."/>
            <person name="Bluhm B."/>
            <person name="Cannon C."/>
            <person name="Castanera R."/>
            <person name="Culley D."/>
            <person name="Daum C."/>
            <person name="Ezra D."/>
            <person name="Gonzalez J."/>
            <person name="Henrissat B."/>
            <person name="Kuo A."/>
            <person name="Liang C."/>
            <person name="Lipzen A."/>
            <person name="Lutzoni F."/>
            <person name="Magnuson J."/>
            <person name="Mondo S."/>
            <person name="Nolan M."/>
            <person name="Ohm R."/>
            <person name="Pangilinan J."/>
            <person name="Park H.-J."/>
            <person name="Ramirez L."/>
            <person name="Alfaro M."/>
            <person name="Sun H."/>
            <person name="Tritt A."/>
            <person name="Yoshinaga Y."/>
            <person name="Zwiers L.-H."/>
            <person name="Turgeon B."/>
            <person name="Goodwin S."/>
            <person name="Spatafora J."/>
            <person name="Crous P."/>
            <person name="Grigoriev I."/>
        </authorList>
    </citation>
    <scope>NUCLEOTIDE SEQUENCE</scope>
    <source>
        <strain evidence="1">CBS 627.86</strain>
    </source>
</reference>
<gene>
    <name evidence="1" type="ORF">BDV96DRAFT_590780</name>
</gene>
<evidence type="ECO:0000313" key="1">
    <source>
        <dbReference type="EMBL" id="KAF2106536.1"/>
    </source>
</evidence>
<organism evidence="1 2">
    <name type="scientific">Lophiotrema nucula</name>
    <dbReference type="NCBI Taxonomy" id="690887"/>
    <lineage>
        <taxon>Eukaryota</taxon>
        <taxon>Fungi</taxon>
        <taxon>Dikarya</taxon>
        <taxon>Ascomycota</taxon>
        <taxon>Pezizomycotina</taxon>
        <taxon>Dothideomycetes</taxon>
        <taxon>Pleosporomycetidae</taxon>
        <taxon>Pleosporales</taxon>
        <taxon>Lophiotremataceae</taxon>
        <taxon>Lophiotrema</taxon>
    </lineage>
</organism>
<protein>
    <submittedName>
        <fullName evidence="1">Uncharacterized protein</fullName>
    </submittedName>
</protein>
<name>A0A6A5YHI3_9PLEO</name>
<proteinExistence type="predicted"/>
<dbReference type="OrthoDB" id="3800181at2759"/>
<accession>A0A6A5YHI3</accession>
<keyword evidence="2" id="KW-1185">Reference proteome</keyword>
<sequence length="255" mass="29523">MRRAASASPGFPDLPGELRVKVYANIVANLVYYRAPDCCLLPYIRTSAYRGLYLSCHEVKAEMDVDCVKLFNVYLSNNAVAQMPAQLSPDYRHPFASIGHLQVEPQFQLEHIWAHPSLIALHLRSLTFSLINHRENDMPTPATRLWEQFRASVLVRLFNTRRIRAITDDQVAAAFFEEYKKGRTDTVIWYLSSIHREMRNTISEPQDWKLFSKDQYQFDDMETRTIFVWNETPGNGGWFKAPLIKMKGLDGVFES</sequence>
<dbReference type="EMBL" id="ML977361">
    <property type="protein sequence ID" value="KAF2106536.1"/>
    <property type="molecule type" value="Genomic_DNA"/>
</dbReference>
<dbReference type="Proteomes" id="UP000799770">
    <property type="component" value="Unassembled WGS sequence"/>
</dbReference>